<comment type="caution">
    <text evidence="2">The sequence shown here is derived from an EMBL/GenBank/DDBJ whole genome shotgun (WGS) entry which is preliminary data.</text>
</comment>
<dbReference type="Gene3D" id="3.40.50.410">
    <property type="entry name" value="von Willebrand factor, type A domain"/>
    <property type="match status" value="1"/>
</dbReference>
<keyword evidence="3" id="KW-1185">Reference proteome</keyword>
<organism evidence="2 3">
    <name type="scientific">Pomacea canaliculata</name>
    <name type="common">Golden apple snail</name>
    <dbReference type="NCBI Taxonomy" id="400727"/>
    <lineage>
        <taxon>Eukaryota</taxon>
        <taxon>Metazoa</taxon>
        <taxon>Spiralia</taxon>
        <taxon>Lophotrochozoa</taxon>
        <taxon>Mollusca</taxon>
        <taxon>Gastropoda</taxon>
        <taxon>Caenogastropoda</taxon>
        <taxon>Architaenioglossa</taxon>
        <taxon>Ampullarioidea</taxon>
        <taxon>Ampullariidae</taxon>
        <taxon>Pomacea</taxon>
    </lineage>
</organism>
<dbReference type="AlphaFoldDB" id="A0A2T7NDL2"/>
<proteinExistence type="predicted"/>
<dbReference type="OrthoDB" id="10256829at2759"/>
<feature type="domain" description="VWFA" evidence="1">
    <location>
        <begin position="9"/>
        <end position="183"/>
    </location>
</feature>
<evidence type="ECO:0000313" key="2">
    <source>
        <dbReference type="EMBL" id="PVD19232.1"/>
    </source>
</evidence>
<dbReference type="Proteomes" id="UP000245119">
    <property type="component" value="Linkage Group LG13"/>
</dbReference>
<evidence type="ECO:0000313" key="3">
    <source>
        <dbReference type="Proteomes" id="UP000245119"/>
    </source>
</evidence>
<dbReference type="SUPFAM" id="SSF53300">
    <property type="entry name" value="vWA-like"/>
    <property type="match status" value="1"/>
</dbReference>
<name>A0A2T7NDL2_POMCA</name>
<dbReference type="InterPro" id="IPR036465">
    <property type="entry name" value="vWFA_dom_sf"/>
</dbReference>
<dbReference type="InterPro" id="IPR002035">
    <property type="entry name" value="VWF_A"/>
</dbReference>
<sequence length="199" mass="22120">MCASRRPTDVAFVVEHLGLGSPKTQRLLDFIQSMLSEMDPDSDIKAAILTSKDPIPRKALSSKVDTIQHLEQRLGKVVFPDLGTLLKRARKTLGHRVRGEEEVEDEEVQKVVVVFVDDSVEMTSHALEEARANKRHKLDTYVVVVGNLTKPTAPLLHVANGSDHVIYVDSYDDLESQSVLSQVLTTLCRGWSCALTRCT</sequence>
<dbReference type="EMBL" id="PZQS01000013">
    <property type="protein sequence ID" value="PVD19232.1"/>
    <property type="molecule type" value="Genomic_DNA"/>
</dbReference>
<accession>A0A2T7NDL2</accession>
<evidence type="ECO:0000259" key="1">
    <source>
        <dbReference type="PROSITE" id="PS50234"/>
    </source>
</evidence>
<protein>
    <recommendedName>
        <fullName evidence="1">VWFA domain-containing protein</fullName>
    </recommendedName>
</protein>
<dbReference type="PROSITE" id="PS50234">
    <property type="entry name" value="VWFA"/>
    <property type="match status" value="1"/>
</dbReference>
<reference evidence="2 3" key="1">
    <citation type="submission" date="2018-04" db="EMBL/GenBank/DDBJ databases">
        <title>The genome of golden apple snail Pomacea canaliculata provides insight into stress tolerance and invasive adaptation.</title>
        <authorList>
            <person name="Liu C."/>
            <person name="Liu B."/>
            <person name="Ren Y."/>
            <person name="Zhang Y."/>
            <person name="Wang H."/>
            <person name="Li S."/>
            <person name="Jiang F."/>
            <person name="Yin L."/>
            <person name="Zhang G."/>
            <person name="Qian W."/>
            <person name="Fan W."/>
        </authorList>
    </citation>
    <scope>NUCLEOTIDE SEQUENCE [LARGE SCALE GENOMIC DNA]</scope>
    <source>
        <strain evidence="2">SZHN2017</strain>
        <tissue evidence="2">Muscle</tissue>
    </source>
</reference>
<gene>
    <name evidence="2" type="ORF">C0Q70_19718</name>
</gene>
<dbReference type="Pfam" id="PF00092">
    <property type="entry name" value="VWA"/>
    <property type="match status" value="1"/>
</dbReference>